<dbReference type="RefSeq" id="WP_087148554.1">
    <property type="nucleotide sequence ID" value="NZ_FUKJ01000457.1"/>
</dbReference>
<dbReference type="Proteomes" id="UP000195442">
    <property type="component" value="Unassembled WGS sequence"/>
</dbReference>
<reference evidence="3" key="1">
    <citation type="submission" date="2017-02" db="EMBL/GenBank/DDBJ databases">
        <authorList>
            <person name="Daims H."/>
        </authorList>
    </citation>
    <scope>NUCLEOTIDE SEQUENCE [LARGE SCALE GENOMIC DNA]</scope>
</reference>
<evidence type="ECO:0000313" key="3">
    <source>
        <dbReference type="Proteomes" id="UP000195442"/>
    </source>
</evidence>
<dbReference type="EMBL" id="FUKJ01000457">
    <property type="protein sequence ID" value="SJM96151.1"/>
    <property type="molecule type" value="Genomic_DNA"/>
</dbReference>
<name>A0A1R4HJD2_9GAMM</name>
<gene>
    <name evidence="2" type="ORF">CRENPOLYSF2_90011</name>
</gene>
<organism evidence="2 3">
    <name type="scientific">Crenothrix polyspora</name>
    <dbReference type="NCBI Taxonomy" id="360316"/>
    <lineage>
        <taxon>Bacteria</taxon>
        <taxon>Pseudomonadati</taxon>
        <taxon>Pseudomonadota</taxon>
        <taxon>Gammaproteobacteria</taxon>
        <taxon>Methylococcales</taxon>
        <taxon>Crenotrichaceae</taxon>
        <taxon>Crenothrix</taxon>
    </lineage>
</organism>
<keyword evidence="3" id="KW-1185">Reference proteome</keyword>
<evidence type="ECO:0000256" key="1">
    <source>
        <dbReference type="SAM" id="SignalP"/>
    </source>
</evidence>
<evidence type="ECO:0000313" key="2">
    <source>
        <dbReference type="EMBL" id="SJM96151.1"/>
    </source>
</evidence>
<protein>
    <submittedName>
        <fullName evidence="2">Uncharacterized protein</fullName>
    </submittedName>
</protein>
<dbReference type="OrthoDB" id="9826306at2"/>
<dbReference type="AlphaFoldDB" id="A0A1R4HJD2"/>
<proteinExistence type="predicted"/>
<accession>A0A1R4HJD2</accession>
<sequence length="215" mass="23567">MKFINMVAVSFGFALSYSYSSSLLATETIPQEIIDFAEQNGLVLGKVAPQIKNKYSLVGKTIKLAGKLSISGKVSYLGHNIPFSAPGVNSGIWQTSYIFGQKRANGTIPFKLNHPEGTFDGIMTPIKPDTYTLKMNNPHGSLLSSLAYAGQESGTGLWKNTKYSYTAVVTQKIVKGVASRYFEVKELASFKFNLLALYGATANYAYSLDWQTKMK</sequence>
<feature type="signal peptide" evidence="1">
    <location>
        <begin position="1"/>
        <end position="25"/>
    </location>
</feature>
<keyword evidence="1" id="KW-0732">Signal</keyword>
<feature type="chain" id="PRO_5012435926" evidence="1">
    <location>
        <begin position="26"/>
        <end position="215"/>
    </location>
</feature>